<proteinExistence type="predicted"/>
<dbReference type="GO" id="GO:0016747">
    <property type="term" value="F:acyltransferase activity, transferring groups other than amino-acyl groups"/>
    <property type="evidence" value="ECO:0007669"/>
    <property type="project" value="InterPro"/>
</dbReference>
<dbReference type="Proteomes" id="UP000228621">
    <property type="component" value="Unassembled WGS sequence"/>
</dbReference>
<dbReference type="InterPro" id="IPR016181">
    <property type="entry name" value="Acyl_CoA_acyltransferase"/>
</dbReference>
<sequence length="185" mass="20416">MKIIPLQPAHFLRVIELGNLVHGDNYLDETGIEQMYQKGCKNGINASFVALSESDELLGFRTSYSAGQWPIDKWSTPTLWPVDQADMAYFKCIAIAPSAQGQGIGPQLLRHSVEALKQQGAKAGVSHLWKQSPGNGAVKYFTKAGGKLIKVHDDKWLDDCIYHGYVCTICGTECHCQAAEMVLEF</sequence>
<feature type="domain" description="N-acetyltransferase" evidence="1">
    <location>
        <begin position="1"/>
        <end position="168"/>
    </location>
</feature>
<organism evidence="2 3">
    <name type="scientific">Pseudoalteromonas piscicida</name>
    <dbReference type="NCBI Taxonomy" id="43662"/>
    <lineage>
        <taxon>Bacteria</taxon>
        <taxon>Pseudomonadati</taxon>
        <taxon>Pseudomonadota</taxon>
        <taxon>Gammaproteobacteria</taxon>
        <taxon>Alteromonadales</taxon>
        <taxon>Pseudoalteromonadaceae</taxon>
        <taxon>Pseudoalteromonas</taxon>
    </lineage>
</organism>
<evidence type="ECO:0000313" key="3">
    <source>
        <dbReference type="Proteomes" id="UP000228621"/>
    </source>
</evidence>
<dbReference type="EMBL" id="NKHF01000022">
    <property type="protein sequence ID" value="PCK32973.1"/>
    <property type="molecule type" value="Genomic_DNA"/>
</dbReference>
<evidence type="ECO:0000313" key="2">
    <source>
        <dbReference type="EMBL" id="PCK32973.1"/>
    </source>
</evidence>
<dbReference type="Pfam" id="PF00583">
    <property type="entry name" value="Acetyltransf_1"/>
    <property type="match status" value="1"/>
</dbReference>
<dbReference type="OrthoDB" id="6321659at2"/>
<comment type="caution">
    <text evidence="2">The sequence shown here is derived from an EMBL/GenBank/DDBJ whole genome shotgun (WGS) entry which is preliminary data.</text>
</comment>
<dbReference type="Gene3D" id="3.40.630.30">
    <property type="match status" value="1"/>
</dbReference>
<name>A0A2A5JU26_PSEO7</name>
<dbReference type="SUPFAM" id="SSF55729">
    <property type="entry name" value="Acyl-CoA N-acyltransferases (Nat)"/>
    <property type="match status" value="1"/>
</dbReference>
<dbReference type="InterPro" id="IPR000182">
    <property type="entry name" value="GNAT_dom"/>
</dbReference>
<dbReference type="RefSeq" id="WP_099640872.1">
    <property type="nucleotide sequence ID" value="NZ_JAQPZX010000001.1"/>
</dbReference>
<protein>
    <submittedName>
        <fullName evidence="2">GNAT family N-acetyltransferase</fullName>
    </submittedName>
</protein>
<dbReference type="CDD" id="cd04301">
    <property type="entry name" value="NAT_SF"/>
    <property type="match status" value="1"/>
</dbReference>
<keyword evidence="3" id="KW-1185">Reference proteome</keyword>
<keyword evidence="2" id="KW-0808">Transferase</keyword>
<evidence type="ECO:0000259" key="1">
    <source>
        <dbReference type="PROSITE" id="PS51186"/>
    </source>
</evidence>
<reference evidence="3" key="1">
    <citation type="journal article" date="2019" name="Genome Announc.">
        <title>Draft Genome Sequence of Pseudoalteromonas piscicida Strain 36Y ROTHPW, an Hypersaline Seawater Isolate from the South Coast of Sonora, Mexico.</title>
        <authorList>
            <person name="Sanchez-Diaz R."/>
            <person name="Molina-Garza Z.J."/>
            <person name="Cruz-Suarez L.E."/>
            <person name="Selvin J."/>
            <person name="Kiran G.S."/>
            <person name="Ibarra-Gamez J.C."/>
            <person name="Gomez-Gil B."/>
            <person name="Galaviz-Silva L."/>
        </authorList>
    </citation>
    <scope>NUCLEOTIDE SEQUENCE [LARGE SCALE GENOMIC DNA]</scope>
    <source>
        <strain evidence="3">36Y_RITHPW</strain>
    </source>
</reference>
<accession>A0A2A5JU26</accession>
<dbReference type="PROSITE" id="PS51186">
    <property type="entry name" value="GNAT"/>
    <property type="match status" value="1"/>
</dbReference>
<gene>
    <name evidence="2" type="ORF">CEX98_04225</name>
</gene>
<dbReference type="AlphaFoldDB" id="A0A2A5JU26"/>